<feature type="non-terminal residue" evidence="1">
    <location>
        <position position="1"/>
    </location>
</feature>
<evidence type="ECO:0000313" key="1">
    <source>
        <dbReference type="EMBL" id="GMT25098.1"/>
    </source>
</evidence>
<dbReference type="GO" id="GO:0031267">
    <property type="term" value="F:small GTPase binding"/>
    <property type="evidence" value="ECO:0007669"/>
    <property type="project" value="InterPro"/>
</dbReference>
<dbReference type="EMBL" id="BTSY01000004">
    <property type="protein sequence ID" value="GMT25098.1"/>
    <property type="molecule type" value="Genomic_DNA"/>
</dbReference>
<organism evidence="1 2">
    <name type="scientific">Pristionchus fissidentatus</name>
    <dbReference type="NCBI Taxonomy" id="1538716"/>
    <lineage>
        <taxon>Eukaryota</taxon>
        <taxon>Metazoa</taxon>
        <taxon>Ecdysozoa</taxon>
        <taxon>Nematoda</taxon>
        <taxon>Chromadorea</taxon>
        <taxon>Rhabditida</taxon>
        <taxon>Rhabditina</taxon>
        <taxon>Diplogasteromorpha</taxon>
        <taxon>Diplogasteroidea</taxon>
        <taxon>Neodiplogasteridae</taxon>
        <taxon>Pristionchus</taxon>
    </lineage>
</organism>
<name>A0AAV5W0D4_9BILA</name>
<accession>A0AAV5W0D4</accession>
<sequence>VLSLMPKVCKLPRSDYGSNGALQYYLHHLEQVGKYTDLKAEICHEWRRLGNILVVCMQLESDRSRSRGFDLLIAATFNHLPKPPANNLAEQQKALAKLEEKYSRIQLTKVVEKYGTPKQAEWERDAELMTKERLCCGLNIFEMVLVRIKDILKKDPIWSGGYPANGVLWIDKCVELHRVCVRIQFFSFLIFFRMIFDLLRTLFGDSLQLGILAMIVQHRRSEVLDFSYYLHRMQKTDGKDEVVGGIRLSAMADRIRRLQLINTQILTIIPNYLSSTDEFSEERVREYAPPVHPNAQFAAHD</sequence>
<dbReference type="PRINTS" id="PR01698">
    <property type="entry name" value="CYTOFMRPINTP"/>
</dbReference>
<dbReference type="PANTHER" id="PTHR12195">
    <property type="entry name" value="CYTOPLASMIC FMR1-INTERACTING PROTEIN-RELATED"/>
    <property type="match status" value="1"/>
</dbReference>
<proteinExistence type="predicted"/>
<dbReference type="Proteomes" id="UP001432322">
    <property type="component" value="Unassembled WGS sequence"/>
</dbReference>
<evidence type="ECO:0000313" key="2">
    <source>
        <dbReference type="Proteomes" id="UP001432322"/>
    </source>
</evidence>
<reference evidence="1" key="1">
    <citation type="submission" date="2023-10" db="EMBL/GenBank/DDBJ databases">
        <title>Genome assembly of Pristionchus species.</title>
        <authorList>
            <person name="Yoshida K."/>
            <person name="Sommer R.J."/>
        </authorList>
    </citation>
    <scope>NUCLEOTIDE SEQUENCE</scope>
    <source>
        <strain evidence="1">RS5133</strain>
    </source>
</reference>
<keyword evidence="2" id="KW-1185">Reference proteome</keyword>
<dbReference type="Pfam" id="PF05994">
    <property type="entry name" value="FragX_IP"/>
    <property type="match status" value="1"/>
</dbReference>
<dbReference type="PIRSF" id="PIRSF008153">
    <property type="entry name" value="FMR1_interacting"/>
    <property type="match status" value="1"/>
</dbReference>
<dbReference type="AlphaFoldDB" id="A0AAV5W0D4"/>
<dbReference type="GO" id="GO:0030833">
    <property type="term" value="P:regulation of actin filament polymerization"/>
    <property type="evidence" value="ECO:0007669"/>
    <property type="project" value="InterPro"/>
</dbReference>
<dbReference type="InterPro" id="IPR008081">
    <property type="entry name" value="Cytoplasmic_FMR1-int"/>
</dbReference>
<protein>
    <submittedName>
        <fullName evidence="1">Uncharacterized protein</fullName>
    </submittedName>
</protein>
<gene>
    <name evidence="1" type="ORF">PFISCL1PPCAC_16395</name>
</gene>
<comment type="caution">
    <text evidence="1">The sequence shown here is derived from an EMBL/GenBank/DDBJ whole genome shotgun (WGS) entry which is preliminary data.</text>
</comment>